<evidence type="ECO:0000313" key="2">
    <source>
        <dbReference type="EMBL" id="QHQ62863.1"/>
    </source>
</evidence>
<dbReference type="InterPro" id="IPR024072">
    <property type="entry name" value="DHFR-like_dom_sf"/>
</dbReference>
<protein>
    <submittedName>
        <fullName evidence="2">Dihydrofolate reductase</fullName>
    </submittedName>
</protein>
<reference evidence="2 3" key="1">
    <citation type="submission" date="2020-01" db="EMBL/GenBank/DDBJ databases">
        <title>Genome analysis of Anaerocolumna sp. CBA3638.</title>
        <authorList>
            <person name="Kim J."/>
            <person name="Roh S.W."/>
        </authorList>
    </citation>
    <scope>NUCLEOTIDE SEQUENCE [LARGE SCALE GENOMIC DNA]</scope>
    <source>
        <strain evidence="2 3">CBA3638</strain>
    </source>
</reference>
<dbReference type="PANTHER" id="PTHR38011">
    <property type="entry name" value="DIHYDROFOLATE REDUCTASE FAMILY PROTEIN (AFU_ORTHOLOGUE AFUA_8G06820)"/>
    <property type="match status" value="1"/>
</dbReference>
<evidence type="ECO:0000313" key="3">
    <source>
        <dbReference type="Proteomes" id="UP000464314"/>
    </source>
</evidence>
<dbReference type="KEGG" id="anr:Ana3638_20490"/>
<gene>
    <name evidence="2" type="ORF">Ana3638_20490</name>
</gene>
<dbReference type="GO" id="GO:0009231">
    <property type="term" value="P:riboflavin biosynthetic process"/>
    <property type="evidence" value="ECO:0007669"/>
    <property type="project" value="InterPro"/>
</dbReference>
<organism evidence="2 3">
    <name type="scientific">Anaerocolumna sedimenticola</name>
    <dbReference type="NCBI Taxonomy" id="2696063"/>
    <lineage>
        <taxon>Bacteria</taxon>
        <taxon>Bacillati</taxon>
        <taxon>Bacillota</taxon>
        <taxon>Clostridia</taxon>
        <taxon>Lachnospirales</taxon>
        <taxon>Lachnospiraceae</taxon>
        <taxon>Anaerocolumna</taxon>
    </lineage>
</organism>
<dbReference type="RefSeq" id="WP_161839685.1">
    <property type="nucleotide sequence ID" value="NZ_CP048000.1"/>
</dbReference>
<accession>A0A6P1TQV4</accession>
<dbReference type="SUPFAM" id="SSF53597">
    <property type="entry name" value="Dihydrofolate reductase-like"/>
    <property type="match status" value="1"/>
</dbReference>
<name>A0A6P1TQV4_9FIRM</name>
<dbReference type="InterPro" id="IPR050765">
    <property type="entry name" value="Riboflavin_Biosynth_HTPR"/>
</dbReference>
<dbReference type="Pfam" id="PF01872">
    <property type="entry name" value="RibD_C"/>
    <property type="match status" value="1"/>
</dbReference>
<dbReference type="InterPro" id="IPR002734">
    <property type="entry name" value="RibDG_C"/>
</dbReference>
<dbReference type="Proteomes" id="UP000464314">
    <property type="component" value="Chromosome"/>
</dbReference>
<feature type="domain" description="Bacterial bifunctional deaminase-reductase C-terminal" evidence="1">
    <location>
        <begin position="3"/>
        <end position="164"/>
    </location>
</feature>
<proteinExistence type="predicted"/>
<dbReference type="AlphaFoldDB" id="A0A6P1TQV4"/>
<evidence type="ECO:0000259" key="1">
    <source>
        <dbReference type="Pfam" id="PF01872"/>
    </source>
</evidence>
<dbReference type="PANTHER" id="PTHR38011:SF11">
    <property type="entry name" value="2,5-DIAMINO-6-RIBOSYLAMINO-4(3H)-PYRIMIDINONE 5'-PHOSPHATE REDUCTASE"/>
    <property type="match status" value="1"/>
</dbReference>
<keyword evidence="3" id="KW-1185">Reference proteome</keyword>
<dbReference type="EMBL" id="CP048000">
    <property type="protein sequence ID" value="QHQ62863.1"/>
    <property type="molecule type" value="Genomic_DNA"/>
</dbReference>
<sequence length="174" mass="20395">MPRKIVLYIAMSLDGYIATKDDHLEWLFNTEGEGDNGYSEFYDTVDTIILGRRTYDWILNNESDNFPYKNKQCYVFSKTMFGIDKNVEFINGNVIDFTKKLKQMDGKNIWIVGGGELLHEFMEQRLVDEWIITIAPTIIGDGIPLFKKLDFETRLVLKGIRRFNQFTELHYNSI</sequence>
<dbReference type="Gene3D" id="3.40.430.10">
    <property type="entry name" value="Dihydrofolate Reductase, subunit A"/>
    <property type="match status" value="1"/>
</dbReference>
<dbReference type="GO" id="GO:0008703">
    <property type="term" value="F:5-amino-6-(5-phosphoribosylamino)uracil reductase activity"/>
    <property type="evidence" value="ECO:0007669"/>
    <property type="project" value="InterPro"/>
</dbReference>